<protein>
    <recommendedName>
        <fullName evidence="5">Tyrosine-protein phosphatase</fullName>
        <ecNumber evidence="5">3.1.3.48</ecNumber>
    </recommendedName>
</protein>
<keyword evidence="2 5" id="KW-0378">Hydrolase</keyword>
<evidence type="ECO:0000313" key="7">
    <source>
        <dbReference type="Proteomes" id="UP001596250"/>
    </source>
</evidence>
<dbReference type="InterPro" id="IPR016195">
    <property type="entry name" value="Pol/histidinol_Pase-like"/>
</dbReference>
<comment type="catalytic activity">
    <reaction evidence="4 5">
        <text>O-phospho-L-tyrosyl-[protein] + H2O = L-tyrosyl-[protein] + phosphate</text>
        <dbReference type="Rhea" id="RHEA:10684"/>
        <dbReference type="Rhea" id="RHEA-COMP:10136"/>
        <dbReference type="Rhea" id="RHEA-COMP:20101"/>
        <dbReference type="ChEBI" id="CHEBI:15377"/>
        <dbReference type="ChEBI" id="CHEBI:43474"/>
        <dbReference type="ChEBI" id="CHEBI:46858"/>
        <dbReference type="ChEBI" id="CHEBI:61978"/>
        <dbReference type="EC" id="3.1.3.48"/>
    </reaction>
</comment>
<evidence type="ECO:0000256" key="4">
    <source>
        <dbReference type="ARBA" id="ARBA00051722"/>
    </source>
</evidence>
<dbReference type="InterPro" id="IPR016667">
    <property type="entry name" value="Caps_polysacc_synth_CpsB/CapC"/>
</dbReference>
<dbReference type="Proteomes" id="UP001596250">
    <property type="component" value="Unassembled WGS sequence"/>
</dbReference>
<gene>
    <name evidence="6" type="ORF">ACFPXP_02605</name>
</gene>
<dbReference type="PANTHER" id="PTHR39181:SF1">
    <property type="entry name" value="TYROSINE-PROTEIN PHOSPHATASE YWQE"/>
    <property type="match status" value="1"/>
</dbReference>
<dbReference type="Pfam" id="PF19567">
    <property type="entry name" value="CpsB_CapC"/>
    <property type="match status" value="1"/>
</dbReference>
<dbReference type="SUPFAM" id="SSF89550">
    <property type="entry name" value="PHP domain-like"/>
    <property type="match status" value="1"/>
</dbReference>
<comment type="similarity">
    <text evidence="1 5">Belongs to the metallo-dependent hydrolases superfamily. CpsB/CapC family.</text>
</comment>
<dbReference type="RefSeq" id="WP_379892107.1">
    <property type="nucleotide sequence ID" value="NZ_CBCSCT010000022.1"/>
</dbReference>
<sequence length="253" mass="29498">MIDIHSHILPCIDDGAVDWTQSLEMAQMAFNEGVRGMVCTPHAMNGRYHSTPDQVSEMVRLLNQKLIAARIELKVYTGQEIRLNRFMMKELKAGRLLPLHQSRYILLELPSRIEIDLIEECLHELKMMGYTAIIAHPERQPQLIKNPSLLQQMIDMGALSQVNAPSLLGHYGYKIRKTAMQFCKRRMVHFIATDCHDTTKRPPGILTRTYMKLAKEFGYEVIEQWKYNALAVIEQEAIQRETSILPRKWYRFW</sequence>
<keyword evidence="7" id="KW-1185">Reference proteome</keyword>
<dbReference type="PANTHER" id="PTHR39181">
    <property type="entry name" value="TYROSINE-PROTEIN PHOSPHATASE YWQE"/>
    <property type="match status" value="1"/>
</dbReference>
<proteinExistence type="inferred from homology"/>
<reference evidence="7" key="1">
    <citation type="journal article" date="2019" name="Int. J. Syst. Evol. Microbiol.">
        <title>The Global Catalogue of Microorganisms (GCM) 10K type strain sequencing project: providing services to taxonomists for standard genome sequencing and annotation.</title>
        <authorList>
            <consortium name="The Broad Institute Genomics Platform"/>
            <consortium name="The Broad Institute Genome Sequencing Center for Infectious Disease"/>
            <person name="Wu L."/>
            <person name="Ma J."/>
        </authorList>
    </citation>
    <scope>NUCLEOTIDE SEQUENCE [LARGE SCALE GENOMIC DNA]</scope>
    <source>
        <strain evidence="7">CCM 8749</strain>
    </source>
</reference>
<accession>A0ABW1IJX0</accession>
<evidence type="ECO:0000256" key="5">
    <source>
        <dbReference type="PIRNR" id="PIRNR016557"/>
    </source>
</evidence>
<dbReference type="PIRSF" id="PIRSF016557">
    <property type="entry name" value="Caps_synth_CpsB"/>
    <property type="match status" value="1"/>
</dbReference>
<evidence type="ECO:0000256" key="3">
    <source>
        <dbReference type="ARBA" id="ARBA00022912"/>
    </source>
</evidence>
<organism evidence="6 7">
    <name type="scientific">Marinicrinis lubricantis</name>
    <dbReference type="NCBI Taxonomy" id="2086470"/>
    <lineage>
        <taxon>Bacteria</taxon>
        <taxon>Bacillati</taxon>
        <taxon>Bacillota</taxon>
        <taxon>Bacilli</taxon>
        <taxon>Bacillales</taxon>
        <taxon>Paenibacillaceae</taxon>
    </lineage>
</organism>
<comment type="caution">
    <text evidence="6">The sequence shown here is derived from an EMBL/GenBank/DDBJ whole genome shotgun (WGS) entry which is preliminary data.</text>
</comment>
<keyword evidence="3 5" id="KW-0904">Protein phosphatase</keyword>
<evidence type="ECO:0000256" key="1">
    <source>
        <dbReference type="ARBA" id="ARBA00005750"/>
    </source>
</evidence>
<dbReference type="EMBL" id="JBHSQV010000013">
    <property type="protein sequence ID" value="MFC5985353.1"/>
    <property type="molecule type" value="Genomic_DNA"/>
</dbReference>
<evidence type="ECO:0000313" key="6">
    <source>
        <dbReference type="EMBL" id="MFC5985353.1"/>
    </source>
</evidence>
<evidence type="ECO:0000256" key="2">
    <source>
        <dbReference type="ARBA" id="ARBA00022801"/>
    </source>
</evidence>
<name>A0ABW1IJX0_9BACL</name>
<dbReference type="Gene3D" id="3.20.20.140">
    <property type="entry name" value="Metal-dependent hydrolases"/>
    <property type="match status" value="1"/>
</dbReference>
<dbReference type="EC" id="3.1.3.48" evidence="5"/>